<evidence type="ECO:0000256" key="1">
    <source>
        <dbReference type="ARBA" id="ARBA00004651"/>
    </source>
</evidence>
<comment type="caution">
    <text evidence="12">The sequence shown here is derived from an EMBL/GenBank/DDBJ whole genome shotgun (WGS) entry which is preliminary data.</text>
</comment>
<sequence length="280" mass="29234">MSTRTTIRTTSRSVLGRPPALLWAPAAVAVVFLVLPLTTLLLATPWGTFWRDLTDPDVLAALRLSALTSGATVLVCIGLGTPLAWVLARVPFRGRGLVRALVTVPLVLPPVVAGVALLTALGRNGVVGGPLRELTGVTFPFTTTAVVIAHTFVALPFYVISVEGALRSAGEAYDEVAAGLGATRWYAFRRVTLPLALPGVVAGAVLAWARSLGEFGATVTFAGNYPGITQTMPSRIYSVYLDDPEAARTLAVILLLASVGVLALLRNRWLSTGTGPGAVA</sequence>
<evidence type="ECO:0000256" key="4">
    <source>
        <dbReference type="ARBA" id="ARBA00022475"/>
    </source>
</evidence>
<protein>
    <recommendedName>
        <fullName evidence="10">Molybdenum transport system permease</fullName>
    </recommendedName>
</protein>
<keyword evidence="7 9" id="KW-1133">Transmembrane helix</keyword>
<evidence type="ECO:0000256" key="3">
    <source>
        <dbReference type="ARBA" id="ARBA00022448"/>
    </source>
</evidence>
<evidence type="ECO:0000256" key="9">
    <source>
        <dbReference type="RuleBase" id="RU363032"/>
    </source>
</evidence>
<keyword evidence="8 9" id="KW-0472">Membrane</keyword>
<dbReference type="PROSITE" id="PS50928">
    <property type="entry name" value="ABC_TM1"/>
    <property type="match status" value="1"/>
</dbReference>
<comment type="function">
    <text evidence="10">Part of the binding-protein-dependent transport system for molybdenum; probably responsible for the translocation of the substrate across the membrane.</text>
</comment>
<feature type="transmembrane region" description="Helical" evidence="9">
    <location>
        <begin position="21"/>
        <end position="44"/>
    </location>
</feature>
<gene>
    <name evidence="12" type="ORF">RDV89_15365</name>
</gene>
<dbReference type="CDD" id="cd06261">
    <property type="entry name" value="TM_PBP2"/>
    <property type="match status" value="1"/>
</dbReference>
<dbReference type="InterPro" id="IPR035906">
    <property type="entry name" value="MetI-like_sf"/>
</dbReference>
<comment type="subcellular location">
    <subcellularLocation>
        <location evidence="1 9">Cell membrane</location>
        <topology evidence="1 9">Multi-pass membrane protein</topology>
    </subcellularLocation>
</comment>
<reference evidence="12 13" key="1">
    <citation type="submission" date="2023-08" db="EMBL/GenBank/DDBJ databases">
        <title>Nocardioides seae sp. nov., a bacterium isolated from a soil.</title>
        <authorList>
            <person name="Wang X."/>
        </authorList>
    </citation>
    <scope>NUCLEOTIDE SEQUENCE [LARGE SCALE GENOMIC DNA]</scope>
    <source>
        <strain evidence="12 13">YZH12</strain>
    </source>
</reference>
<name>A0ABU3Q098_9ACTN</name>
<dbReference type="InterPro" id="IPR000515">
    <property type="entry name" value="MetI-like"/>
</dbReference>
<keyword evidence="4 10" id="KW-1003">Cell membrane</keyword>
<dbReference type="Pfam" id="PF00528">
    <property type="entry name" value="BPD_transp_1"/>
    <property type="match status" value="1"/>
</dbReference>
<evidence type="ECO:0000259" key="11">
    <source>
        <dbReference type="PROSITE" id="PS50928"/>
    </source>
</evidence>
<dbReference type="NCBIfam" id="TIGR02141">
    <property type="entry name" value="modB_ABC"/>
    <property type="match status" value="1"/>
</dbReference>
<dbReference type="Gene3D" id="1.10.3720.10">
    <property type="entry name" value="MetI-like"/>
    <property type="match status" value="1"/>
</dbReference>
<dbReference type="PANTHER" id="PTHR30183:SF3">
    <property type="entry name" value="MOLYBDENUM TRANSPORT SYSTEM PERMEASE PROTEIN MODB"/>
    <property type="match status" value="1"/>
</dbReference>
<comment type="similarity">
    <text evidence="2 10">Belongs to the binding-protein-dependent transport system permease family. CysTW subfamily.</text>
</comment>
<organism evidence="12 13">
    <name type="scientific">Nocardioides imazamoxiresistens</name>
    <dbReference type="NCBI Taxonomy" id="3231893"/>
    <lineage>
        <taxon>Bacteria</taxon>
        <taxon>Bacillati</taxon>
        <taxon>Actinomycetota</taxon>
        <taxon>Actinomycetes</taxon>
        <taxon>Propionibacteriales</taxon>
        <taxon>Nocardioidaceae</taxon>
        <taxon>Nocardioides</taxon>
    </lineage>
</organism>
<evidence type="ECO:0000313" key="13">
    <source>
        <dbReference type="Proteomes" id="UP001268542"/>
    </source>
</evidence>
<dbReference type="Proteomes" id="UP001268542">
    <property type="component" value="Unassembled WGS sequence"/>
</dbReference>
<feature type="transmembrane region" description="Helical" evidence="9">
    <location>
        <begin position="246"/>
        <end position="265"/>
    </location>
</feature>
<evidence type="ECO:0000256" key="10">
    <source>
        <dbReference type="RuleBase" id="RU365097"/>
    </source>
</evidence>
<evidence type="ECO:0000256" key="6">
    <source>
        <dbReference type="ARBA" id="ARBA00022692"/>
    </source>
</evidence>
<evidence type="ECO:0000256" key="5">
    <source>
        <dbReference type="ARBA" id="ARBA00022505"/>
    </source>
</evidence>
<feature type="transmembrane region" description="Helical" evidence="9">
    <location>
        <begin position="100"/>
        <end position="121"/>
    </location>
</feature>
<keyword evidence="5 10" id="KW-0500">Molybdenum</keyword>
<evidence type="ECO:0000256" key="8">
    <source>
        <dbReference type="ARBA" id="ARBA00023136"/>
    </source>
</evidence>
<proteinExistence type="inferred from homology"/>
<dbReference type="InterPro" id="IPR006469">
    <property type="entry name" value="NifC_ABC_porter"/>
</dbReference>
<feature type="transmembrane region" description="Helical" evidence="9">
    <location>
        <begin position="141"/>
        <end position="160"/>
    </location>
</feature>
<dbReference type="NCBIfam" id="TIGR01581">
    <property type="entry name" value="Mo_ABC_porter"/>
    <property type="match status" value="1"/>
</dbReference>
<feature type="transmembrane region" description="Helical" evidence="9">
    <location>
        <begin position="191"/>
        <end position="209"/>
    </location>
</feature>
<evidence type="ECO:0000313" key="12">
    <source>
        <dbReference type="EMBL" id="MDT9594462.1"/>
    </source>
</evidence>
<feature type="transmembrane region" description="Helical" evidence="9">
    <location>
        <begin position="64"/>
        <end position="88"/>
    </location>
</feature>
<feature type="domain" description="ABC transmembrane type-1" evidence="11">
    <location>
        <begin position="62"/>
        <end position="265"/>
    </location>
</feature>
<evidence type="ECO:0000256" key="7">
    <source>
        <dbReference type="ARBA" id="ARBA00022989"/>
    </source>
</evidence>
<dbReference type="SUPFAM" id="SSF161098">
    <property type="entry name" value="MetI-like"/>
    <property type="match status" value="1"/>
</dbReference>
<accession>A0ABU3Q098</accession>
<dbReference type="InterPro" id="IPR011867">
    <property type="entry name" value="ModB_ABC"/>
</dbReference>
<dbReference type="EMBL" id="JAVYII010000006">
    <property type="protein sequence ID" value="MDT9594462.1"/>
    <property type="molecule type" value="Genomic_DNA"/>
</dbReference>
<dbReference type="PANTHER" id="PTHR30183">
    <property type="entry name" value="MOLYBDENUM TRANSPORT SYSTEM PERMEASE PROTEIN MODB"/>
    <property type="match status" value="1"/>
</dbReference>
<keyword evidence="3 9" id="KW-0813">Transport</keyword>
<keyword evidence="6 9" id="KW-0812">Transmembrane</keyword>
<keyword evidence="13" id="KW-1185">Reference proteome</keyword>
<evidence type="ECO:0000256" key="2">
    <source>
        <dbReference type="ARBA" id="ARBA00007069"/>
    </source>
</evidence>
<dbReference type="RefSeq" id="WP_315734242.1">
    <property type="nucleotide sequence ID" value="NZ_JAVYII010000006.1"/>
</dbReference>